<dbReference type="Pfam" id="PF00270">
    <property type="entry name" value="DEAD"/>
    <property type="match status" value="2"/>
</dbReference>
<dbReference type="eggNOG" id="KOG0350">
    <property type="taxonomic scope" value="Eukaryota"/>
</dbReference>
<protein>
    <recommendedName>
        <fullName evidence="5">ATP-dependent RNA helicase</fullName>
        <ecNumber evidence="5">3.6.4.13</ecNumber>
    </recommendedName>
</protein>
<evidence type="ECO:0000256" key="5">
    <source>
        <dbReference type="RuleBase" id="RU365068"/>
    </source>
</evidence>
<dbReference type="SMART" id="SM00487">
    <property type="entry name" value="DEXDc"/>
    <property type="match status" value="1"/>
</dbReference>
<comment type="catalytic activity">
    <reaction evidence="5">
        <text>ATP + H2O = ADP + phosphate + H(+)</text>
        <dbReference type="Rhea" id="RHEA:13065"/>
        <dbReference type="ChEBI" id="CHEBI:15377"/>
        <dbReference type="ChEBI" id="CHEBI:15378"/>
        <dbReference type="ChEBI" id="CHEBI:30616"/>
        <dbReference type="ChEBI" id="CHEBI:43474"/>
        <dbReference type="ChEBI" id="CHEBI:456216"/>
        <dbReference type="EC" id="3.6.4.13"/>
    </reaction>
</comment>
<reference evidence="9 10" key="1">
    <citation type="submission" date="2013-03" db="EMBL/GenBank/DDBJ databases">
        <title>The Genome Sequence of Phialophora europaea CBS 101466.</title>
        <authorList>
            <consortium name="The Broad Institute Genomics Platform"/>
            <person name="Cuomo C."/>
            <person name="de Hoog S."/>
            <person name="Gorbushina A."/>
            <person name="Walker B."/>
            <person name="Young S.K."/>
            <person name="Zeng Q."/>
            <person name="Gargeya S."/>
            <person name="Fitzgerald M."/>
            <person name="Haas B."/>
            <person name="Abouelleil A."/>
            <person name="Allen A.W."/>
            <person name="Alvarado L."/>
            <person name="Arachchi H.M."/>
            <person name="Berlin A.M."/>
            <person name="Chapman S.B."/>
            <person name="Gainer-Dewar J."/>
            <person name="Goldberg J."/>
            <person name="Griggs A."/>
            <person name="Gujja S."/>
            <person name="Hansen M."/>
            <person name="Howarth C."/>
            <person name="Imamovic A."/>
            <person name="Ireland A."/>
            <person name="Larimer J."/>
            <person name="McCowan C."/>
            <person name="Murphy C."/>
            <person name="Pearson M."/>
            <person name="Poon T.W."/>
            <person name="Priest M."/>
            <person name="Roberts A."/>
            <person name="Saif S."/>
            <person name="Shea T."/>
            <person name="Sisk P."/>
            <person name="Sykes S."/>
            <person name="Wortman J."/>
            <person name="Nusbaum C."/>
            <person name="Birren B."/>
        </authorList>
    </citation>
    <scope>NUCLEOTIDE SEQUENCE [LARGE SCALE GENOMIC DNA]</scope>
    <source>
        <strain evidence="9 10">CBS 101466</strain>
    </source>
</reference>
<dbReference type="Proteomes" id="UP000030752">
    <property type="component" value="Unassembled WGS sequence"/>
</dbReference>
<dbReference type="GO" id="GO:0005524">
    <property type="term" value="F:ATP binding"/>
    <property type="evidence" value="ECO:0007669"/>
    <property type="project" value="UniProtKB-UniRule"/>
</dbReference>
<feature type="compositionally biased region" description="Acidic residues" evidence="6">
    <location>
        <begin position="581"/>
        <end position="599"/>
    </location>
</feature>
<proteinExistence type="inferred from homology"/>
<dbReference type="InParanoid" id="W2S1M0"/>
<evidence type="ECO:0000259" key="8">
    <source>
        <dbReference type="PROSITE" id="PS51194"/>
    </source>
</evidence>
<dbReference type="InterPro" id="IPR014001">
    <property type="entry name" value="Helicase_ATP-bd"/>
</dbReference>
<keyword evidence="2 5" id="KW-0378">Hydrolase</keyword>
<dbReference type="RefSeq" id="XP_008714313.1">
    <property type="nucleotide sequence ID" value="XM_008716091.1"/>
</dbReference>
<dbReference type="InterPro" id="IPR011545">
    <property type="entry name" value="DEAD/DEAH_box_helicase_dom"/>
</dbReference>
<evidence type="ECO:0000313" key="10">
    <source>
        <dbReference type="Proteomes" id="UP000030752"/>
    </source>
</evidence>
<dbReference type="PROSITE" id="PS51192">
    <property type="entry name" value="HELICASE_ATP_BIND_1"/>
    <property type="match status" value="1"/>
</dbReference>
<dbReference type="PANTHER" id="PTHR24031">
    <property type="entry name" value="RNA HELICASE"/>
    <property type="match status" value="1"/>
</dbReference>
<dbReference type="SUPFAM" id="SSF52540">
    <property type="entry name" value="P-loop containing nucleoside triphosphate hydrolases"/>
    <property type="match status" value="2"/>
</dbReference>
<comment type="domain">
    <text evidence="5">The Q motif is unique to and characteristic of the DEAD box family of RNA helicases and controls ATP binding and hydrolysis.</text>
</comment>
<dbReference type="FunCoup" id="W2S1M0">
    <property type="interactions" value="852"/>
</dbReference>
<keyword evidence="1 5" id="KW-0547">Nucleotide-binding</keyword>
<feature type="domain" description="Helicase ATP-binding" evidence="7">
    <location>
        <begin position="248"/>
        <end position="490"/>
    </location>
</feature>
<dbReference type="Gene3D" id="3.40.50.300">
    <property type="entry name" value="P-loop containing nucleotide triphosphate hydrolases"/>
    <property type="match status" value="2"/>
</dbReference>
<comment type="function">
    <text evidence="5">RNA helicase.</text>
</comment>
<feature type="compositionally biased region" description="Basic and acidic residues" evidence="6">
    <location>
        <begin position="93"/>
        <end position="106"/>
    </location>
</feature>
<dbReference type="STRING" id="1220924.W2S1M0"/>
<sequence>MSQFYARYIPTASKPITSRHDSPKLEKRKRTQDEHSTKSKKRLKNDRADESQAAGVTAGSAKLKIPKEANFKAAENKAALVEDSSLGLNTSEDELKAANEELHEAVETEVTGSRPKTKAKKRKNEHQHPDEADEEYNKKHGGVLSKFNRALAERPAVPDPEDEETAKQANELHGLEPIPQPEVVDVPVQKPTYSVLPSWQSNAVRVVHRQTKKFSDFTIAASTVENLRKHGLEKSFPIQTTVLPLLLEGSEKHEGDVCVSAATGSGKTLAYVLPMIEDLKEYSDTKLRGVIVVPTRELVQQVRKTCESCAAGTKLKIATASGNKTLKGEQNLVVAEEEVYDPERWEREQRAPVDWSSFSVADFIQEARERRQPSSIHFVKQLGSKVDILITTPGRLVDHLRSTPGFNLDHVKWLAVDEADRLLNESYQEWIDVVVPALRSQAATAERDRLLRHMRMQAPPRDVRKVLLSATMTRDISKLNSMGLVNPKLVVLGHPPSQPKEVVCSDNDANGPPVAADGAFHLPSSLTEFVIPIKDGYEKPMYLLELLQSRILHSLPKTVNASDSKPEDGSESSTSASETDSSTDSDTDTDTDSDSDSDDSVSSSSSAERRDKKSSPAIEASSRTSATRVLIFTRSTAATLRLSRLLSLLYPEIAPLISTLTKSTASSSSSRHALSSFRSGRTPVLIATDRASRGLDISELSHVVSYDVPSSALTYVHRVGRTARAGKEGTAWTIVEHREGRWFWGEIGGKGSENAIERDGKVQKVQMEVDMEAWKEIYEDALAKLGDEVKGT</sequence>
<dbReference type="SMART" id="SM00490">
    <property type="entry name" value="HELICc"/>
    <property type="match status" value="1"/>
</dbReference>
<dbReference type="AlphaFoldDB" id="W2S1M0"/>
<evidence type="ECO:0000259" key="7">
    <source>
        <dbReference type="PROSITE" id="PS51192"/>
    </source>
</evidence>
<dbReference type="HOGENOM" id="CLU_003041_15_2_1"/>
<feature type="region of interest" description="Disordered" evidence="6">
    <location>
        <begin position="558"/>
        <end position="620"/>
    </location>
</feature>
<dbReference type="InterPro" id="IPR001650">
    <property type="entry name" value="Helicase_C-like"/>
</dbReference>
<dbReference type="PROSITE" id="PS51194">
    <property type="entry name" value="HELICASE_CTER"/>
    <property type="match status" value="1"/>
</dbReference>
<dbReference type="EMBL" id="KB822718">
    <property type="protein sequence ID" value="ETN42577.1"/>
    <property type="molecule type" value="Genomic_DNA"/>
</dbReference>
<dbReference type="GO" id="GO:0003723">
    <property type="term" value="F:RNA binding"/>
    <property type="evidence" value="ECO:0007669"/>
    <property type="project" value="UniProtKB-UniRule"/>
</dbReference>
<feature type="compositionally biased region" description="Basic and acidic residues" evidence="6">
    <location>
        <begin position="126"/>
        <end position="136"/>
    </location>
</feature>
<feature type="region of interest" description="Disordered" evidence="6">
    <location>
        <begin position="81"/>
        <end position="136"/>
    </location>
</feature>
<feature type="compositionally biased region" description="Low complexity" evidence="6">
    <location>
        <begin position="571"/>
        <end position="580"/>
    </location>
</feature>
<dbReference type="CDD" id="cd17956">
    <property type="entry name" value="DEADc_DDX51"/>
    <property type="match status" value="1"/>
</dbReference>
<feature type="domain" description="Helicase C-terminal" evidence="8">
    <location>
        <begin position="610"/>
        <end position="792"/>
    </location>
</feature>
<evidence type="ECO:0000256" key="2">
    <source>
        <dbReference type="ARBA" id="ARBA00022801"/>
    </source>
</evidence>
<dbReference type="VEuPathDB" id="FungiDB:HMPREF1541_01734"/>
<evidence type="ECO:0000256" key="4">
    <source>
        <dbReference type="ARBA" id="ARBA00022884"/>
    </source>
</evidence>
<dbReference type="InterPro" id="IPR027417">
    <property type="entry name" value="P-loop_NTPase"/>
</dbReference>
<dbReference type="GO" id="GO:0003724">
    <property type="term" value="F:RNA helicase activity"/>
    <property type="evidence" value="ECO:0007669"/>
    <property type="project" value="UniProtKB-EC"/>
</dbReference>
<comment type="similarity">
    <text evidence="5">Belongs to the DEAD box helicase family.</text>
</comment>
<feature type="region of interest" description="Disordered" evidence="6">
    <location>
        <begin position="1"/>
        <end position="63"/>
    </location>
</feature>
<accession>W2S1M0</accession>
<dbReference type="OrthoDB" id="3370at2759"/>
<organism evidence="9 10">
    <name type="scientific">Cyphellophora europaea (strain CBS 101466)</name>
    <name type="common">Phialophora europaea</name>
    <dbReference type="NCBI Taxonomy" id="1220924"/>
    <lineage>
        <taxon>Eukaryota</taxon>
        <taxon>Fungi</taxon>
        <taxon>Dikarya</taxon>
        <taxon>Ascomycota</taxon>
        <taxon>Pezizomycotina</taxon>
        <taxon>Eurotiomycetes</taxon>
        <taxon>Chaetothyriomycetidae</taxon>
        <taxon>Chaetothyriales</taxon>
        <taxon>Cyphellophoraceae</taxon>
        <taxon>Cyphellophora</taxon>
    </lineage>
</organism>
<feature type="compositionally biased region" description="Basic residues" evidence="6">
    <location>
        <begin position="115"/>
        <end position="125"/>
    </location>
</feature>
<keyword evidence="5" id="KW-0347">Helicase</keyword>
<name>W2S1M0_CYPE1</name>
<keyword evidence="3 5" id="KW-0067">ATP-binding</keyword>
<evidence type="ECO:0000256" key="3">
    <source>
        <dbReference type="ARBA" id="ARBA00022840"/>
    </source>
</evidence>
<feature type="compositionally biased region" description="Basic and acidic residues" evidence="6">
    <location>
        <begin position="18"/>
        <end position="37"/>
    </location>
</feature>
<keyword evidence="10" id="KW-1185">Reference proteome</keyword>
<dbReference type="CDD" id="cd18787">
    <property type="entry name" value="SF2_C_DEAD"/>
    <property type="match status" value="1"/>
</dbReference>
<evidence type="ECO:0000256" key="1">
    <source>
        <dbReference type="ARBA" id="ARBA00022741"/>
    </source>
</evidence>
<dbReference type="GeneID" id="19969073"/>
<evidence type="ECO:0000256" key="6">
    <source>
        <dbReference type="SAM" id="MobiDB-lite"/>
    </source>
</evidence>
<gene>
    <name evidence="9" type="ORF">HMPREF1541_01734</name>
</gene>
<dbReference type="GO" id="GO:0016787">
    <property type="term" value="F:hydrolase activity"/>
    <property type="evidence" value="ECO:0007669"/>
    <property type="project" value="UniProtKB-KW"/>
</dbReference>
<dbReference type="Pfam" id="PF00271">
    <property type="entry name" value="Helicase_C"/>
    <property type="match status" value="1"/>
</dbReference>
<keyword evidence="4 5" id="KW-0694">RNA-binding</keyword>
<dbReference type="EC" id="3.6.4.13" evidence="5"/>
<evidence type="ECO:0000313" key="9">
    <source>
        <dbReference type="EMBL" id="ETN42577.1"/>
    </source>
</evidence>